<dbReference type="InterPro" id="IPR006062">
    <property type="entry name" value="His_biosynth"/>
</dbReference>
<dbReference type="GO" id="GO:0016829">
    <property type="term" value="F:lyase activity"/>
    <property type="evidence" value="ECO:0007669"/>
    <property type="project" value="UniProtKB-KW"/>
</dbReference>
<sequence>MLALRVIPCLDVKDGRVVKGVNFVELRDAGDPVEQARTYDAEGADEVTFLDITASHENRDTILDVVARTAAEVFIPLTVGGGVRSVEDARRLLLAGADKVSINSAAVADPDLVRRCAEAFGSQAIVVAIDARRKETGEGWEVFTHGGRRGTGLDAVEWARRVAALGAGEILLTSMDRDGTRQGFDLPLTRAVRAAVRLPIVASGGVGAPEHFVEGARAGATGLLAASVFHYGAFRIAEAKAALAAAGLPVRRLRRRMEGG</sequence>
<dbReference type="EC" id="4.3.2.10" evidence="11"/>
<feature type="active site" evidence="11">
    <location>
        <position position="11"/>
    </location>
</feature>
<comment type="subunit">
    <text evidence="4 11">Heterodimer of HisH and HisF.</text>
</comment>
<evidence type="ECO:0000313" key="13">
    <source>
        <dbReference type="EMBL" id="MBB5688310.1"/>
    </source>
</evidence>
<evidence type="ECO:0000313" key="14">
    <source>
        <dbReference type="Proteomes" id="UP000562254"/>
    </source>
</evidence>
<evidence type="ECO:0000256" key="6">
    <source>
        <dbReference type="ARBA" id="ARBA00022605"/>
    </source>
</evidence>
<evidence type="ECO:0000256" key="7">
    <source>
        <dbReference type="ARBA" id="ARBA00023102"/>
    </source>
</evidence>
<dbReference type="Proteomes" id="UP000562254">
    <property type="component" value="Unassembled WGS sequence"/>
</dbReference>
<dbReference type="InterPro" id="IPR050064">
    <property type="entry name" value="IGPS_HisA/HisF"/>
</dbReference>
<evidence type="ECO:0000256" key="3">
    <source>
        <dbReference type="ARBA" id="ARBA00009667"/>
    </source>
</evidence>
<dbReference type="Pfam" id="PF00977">
    <property type="entry name" value="His_biosynth"/>
    <property type="match status" value="1"/>
</dbReference>
<protein>
    <recommendedName>
        <fullName evidence="11">Imidazole glycerol phosphate synthase subunit HisF</fullName>
        <ecNumber evidence="11">4.3.2.10</ecNumber>
    </recommendedName>
    <alternativeName>
        <fullName evidence="11">IGP synthase cyclase subunit</fullName>
    </alternativeName>
    <alternativeName>
        <fullName evidence="11">IGP synthase subunit HisF</fullName>
    </alternativeName>
    <alternativeName>
        <fullName evidence="11">ImGP synthase subunit HisF</fullName>
        <shortName evidence="11">IGPS subunit HisF</shortName>
    </alternativeName>
</protein>
<evidence type="ECO:0000256" key="1">
    <source>
        <dbReference type="ARBA" id="ARBA00004496"/>
    </source>
</evidence>
<dbReference type="PANTHER" id="PTHR21235:SF2">
    <property type="entry name" value="IMIDAZOLE GLYCEROL PHOSPHATE SYNTHASE HISHF"/>
    <property type="match status" value="1"/>
</dbReference>
<dbReference type="NCBIfam" id="TIGR00735">
    <property type="entry name" value="hisF"/>
    <property type="match status" value="1"/>
</dbReference>
<dbReference type="RefSeq" id="WP_184480801.1">
    <property type="nucleotide sequence ID" value="NZ_JAAEDJ010000106.1"/>
</dbReference>
<evidence type="ECO:0000256" key="2">
    <source>
        <dbReference type="ARBA" id="ARBA00005091"/>
    </source>
</evidence>
<dbReference type="InterPro" id="IPR011060">
    <property type="entry name" value="RibuloseP-bd_barrel"/>
</dbReference>
<dbReference type="GO" id="GO:0000105">
    <property type="term" value="P:L-histidine biosynthetic process"/>
    <property type="evidence" value="ECO:0007669"/>
    <property type="project" value="UniProtKB-UniRule"/>
</dbReference>
<keyword evidence="14" id="KW-1185">Reference proteome</keyword>
<evidence type="ECO:0000256" key="8">
    <source>
        <dbReference type="ARBA" id="ARBA00023239"/>
    </source>
</evidence>
<dbReference type="PANTHER" id="PTHR21235">
    <property type="entry name" value="IMIDAZOLE GLYCEROL PHOSPHATE SYNTHASE SUBUNIT HISF/H IGP SYNTHASE SUBUNIT HISF/H"/>
    <property type="match status" value="1"/>
</dbReference>
<dbReference type="AlphaFoldDB" id="A0A840XNI8"/>
<comment type="caution">
    <text evidence="13">The sequence shown here is derived from an EMBL/GenBank/DDBJ whole genome shotgun (WGS) entry which is preliminary data.</text>
</comment>
<proteinExistence type="inferred from homology"/>
<keyword evidence="5 11" id="KW-0963">Cytoplasm</keyword>
<dbReference type="InterPro" id="IPR013785">
    <property type="entry name" value="Aldolase_TIM"/>
</dbReference>
<dbReference type="HAMAP" id="MF_01013">
    <property type="entry name" value="HisF"/>
    <property type="match status" value="1"/>
</dbReference>
<evidence type="ECO:0000256" key="10">
    <source>
        <dbReference type="ARBA" id="ARBA00047838"/>
    </source>
</evidence>
<dbReference type="EMBL" id="JACIJE010000001">
    <property type="protein sequence ID" value="MBB5688310.1"/>
    <property type="molecule type" value="Genomic_DNA"/>
</dbReference>
<name>A0A840XNI8_9PROT</name>
<organism evidence="13 14">
    <name type="scientific">Neoroseomonas alkaliterrae</name>
    <dbReference type="NCBI Taxonomy" id="1452450"/>
    <lineage>
        <taxon>Bacteria</taxon>
        <taxon>Pseudomonadati</taxon>
        <taxon>Pseudomonadota</taxon>
        <taxon>Alphaproteobacteria</taxon>
        <taxon>Acetobacterales</taxon>
        <taxon>Acetobacteraceae</taxon>
        <taxon>Neoroseomonas</taxon>
    </lineage>
</organism>
<dbReference type="GO" id="GO:0005737">
    <property type="term" value="C:cytoplasm"/>
    <property type="evidence" value="ECO:0007669"/>
    <property type="project" value="UniProtKB-SubCell"/>
</dbReference>
<comment type="subcellular location">
    <subcellularLocation>
        <location evidence="1 11">Cytoplasm</location>
    </subcellularLocation>
</comment>
<keyword evidence="8 11" id="KW-0456">Lyase</keyword>
<evidence type="ECO:0000256" key="9">
    <source>
        <dbReference type="ARBA" id="ARBA00025475"/>
    </source>
</evidence>
<reference evidence="13 14" key="1">
    <citation type="submission" date="2020-08" db="EMBL/GenBank/DDBJ databases">
        <title>Genomic Encyclopedia of Type Strains, Phase IV (KMG-IV): sequencing the most valuable type-strain genomes for metagenomic binning, comparative biology and taxonomic classification.</title>
        <authorList>
            <person name="Goeker M."/>
        </authorList>
    </citation>
    <scope>NUCLEOTIDE SEQUENCE [LARGE SCALE GENOMIC DNA]</scope>
    <source>
        <strain evidence="13 14">DSM 25895</strain>
    </source>
</reference>
<dbReference type="UniPathway" id="UPA00031">
    <property type="reaction ID" value="UER00010"/>
</dbReference>
<dbReference type="GO" id="GO:0000107">
    <property type="term" value="F:imidazoleglycerol-phosphate synthase activity"/>
    <property type="evidence" value="ECO:0007669"/>
    <property type="project" value="UniProtKB-UniRule"/>
</dbReference>
<comment type="function">
    <text evidence="9 11">IGPS catalyzes the conversion of PRFAR and glutamine to IGP, AICAR and glutamate. The HisF subunit catalyzes the cyclization activity that produces IGP and AICAR from PRFAR using the ammonia provided by the HisH subunit.</text>
</comment>
<dbReference type="CDD" id="cd04731">
    <property type="entry name" value="HisF"/>
    <property type="match status" value="1"/>
</dbReference>
<dbReference type="FunFam" id="3.20.20.70:FF:000006">
    <property type="entry name" value="Imidazole glycerol phosphate synthase subunit HisF"/>
    <property type="match status" value="1"/>
</dbReference>
<dbReference type="Gene3D" id="3.20.20.70">
    <property type="entry name" value="Aldolase class I"/>
    <property type="match status" value="1"/>
</dbReference>
<evidence type="ECO:0000256" key="4">
    <source>
        <dbReference type="ARBA" id="ARBA00011152"/>
    </source>
</evidence>
<feature type="active site" evidence="11">
    <location>
        <position position="130"/>
    </location>
</feature>
<comment type="catalytic activity">
    <reaction evidence="10 11">
        <text>5-[(5-phospho-1-deoxy-D-ribulos-1-ylimino)methylamino]-1-(5-phospho-beta-D-ribosyl)imidazole-4-carboxamide + L-glutamine = D-erythro-1-(imidazol-4-yl)glycerol 3-phosphate + 5-amino-1-(5-phospho-beta-D-ribosyl)imidazole-4-carboxamide + L-glutamate + H(+)</text>
        <dbReference type="Rhea" id="RHEA:24793"/>
        <dbReference type="ChEBI" id="CHEBI:15378"/>
        <dbReference type="ChEBI" id="CHEBI:29985"/>
        <dbReference type="ChEBI" id="CHEBI:58278"/>
        <dbReference type="ChEBI" id="CHEBI:58359"/>
        <dbReference type="ChEBI" id="CHEBI:58475"/>
        <dbReference type="ChEBI" id="CHEBI:58525"/>
        <dbReference type="EC" id="4.3.2.10"/>
    </reaction>
</comment>
<comment type="similarity">
    <text evidence="3 11 12">Belongs to the HisA/HisF family.</text>
</comment>
<gene>
    <name evidence="11" type="primary">hisF</name>
    <name evidence="13" type="ORF">FHS88_000420</name>
</gene>
<keyword evidence="7 11" id="KW-0368">Histidine biosynthesis</keyword>
<comment type="pathway">
    <text evidence="2 11">Amino-acid biosynthesis; L-histidine biosynthesis; L-histidine from 5-phospho-alpha-D-ribose 1-diphosphate: step 5/9.</text>
</comment>
<dbReference type="InterPro" id="IPR004651">
    <property type="entry name" value="HisF"/>
</dbReference>
<evidence type="ECO:0000256" key="11">
    <source>
        <dbReference type="HAMAP-Rule" id="MF_01013"/>
    </source>
</evidence>
<accession>A0A840XNI8</accession>
<dbReference type="SUPFAM" id="SSF51366">
    <property type="entry name" value="Ribulose-phoshate binding barrel"/>
    <property type="match status" value="1"/>
</dbReference>
<evidence type="ECO:0000256" key="12">
    <source>
        <dbReference type="RuleBase" id="RU003657"/>
    </source>
</evidence>
<evidence type="ECO:0000256" key="5">
    <source>
        <dbReference type="ARBA" id="ARBA00022490"/>
    </source>
</evidence>
<keyword evidence="6 11" id="KW-0028">Amino-acid biosynthesis</keyword>